<dbReference type="PRINTS" id="PR00598">
    <property type="entry name" value="HTHMARR"/>
</dbReference>
<dbReference type="EMBL" id="AYKG01000067">
    <property type="protein sequence ID" value="ROO24376.1"/>
    <property type="molecule type" value="Genomic_DNA"/>
</dbReference>
<comment type="caution">
    <text evidence="8">The sequence shown here is derived from an EMBL/GenBank/DDBJ whole genome shotgun (WGS) entry which is preliminary data.</text>
</comment>
<dbReference type="FunFam" id="1.10.10.10:FF:000163">
    <property type="entry name" value="MarR family transcriptional regulator"/>
    <property type="match status" value="1"/>
</dbReference>
<keyword evidence="6" id="KW-0812">Transmembrane</keyword>
<evidence type="ECO:0000256" key="2">
    <source>
        <dbReference type="ARBA" id="ARBA00022490"/>
    </source>
</evidence>
<dbReference type="RefSeq" id="WP_123659296.1">
    <property type="nucleotide sequence ID" value="NZ_AYKG01000067.1"/>
</dbReference>
<keyword evidence="5" id="KW-0804">Transcription</keyword>
<evidence type="ECO:0000313" key="9">
    <source>
        <dbReference type="Proteomes" id="UP000285310"/>
    </source>
</evidence>
<name>A0A423PFU7_9GAMM</name>
<dbReference type="InterPro" id="IPR036388">
    <property type="entry name" value="WH-like_DNA-bd_sf"/>
</dbReference>
<proteinExistence type="predicted"/>
<gene>
    <name evidence="8" type="ORF">SAJA_14290</name>
</gene>
<evidence type="ECO:0000313" key="8">
    <source>
        <dbReference type="EMBL" id="ROO24376.1"/>
    </source>
</evidence>
<feature type="transmembrane region" description="Helical" evidence="6">
    <location>
        <begin position="38"/>
        <end position="56"/>
    </location>
</feature>
<dbReference type="Gene3D" id="1.10.10.10">
    <property type="entry name" value="Winged helix-like DNA-binding domain superfamily/Winged helix DNA-binding domain"/>
    <property type="match status" value="1"/>
</dbReference>
<dbReference type="AlphaFoldDB" id="A0A423PFU7"/>
<evidence type="ECO:0000256" key="1">
    <source>
        <dbReference type="ARBA" id="ARBA00004496"/>
    </source>
</evidence>
<keyword evidence="4" id="KW-0238">DNA-binding</keyword>
<keyword evidence="6" id="KW-1133">Transmembrane helix</keyword>
<dbReference type="GO" id="GO:0003677">
    <property type="term" value="F:DNA binding"/>
    <property type="evidence" value="ECO:0007669"/>
    <property type="project" value="UniProtKB-KW"/>
</dbReference>
<keyword evidence="6" id="KW-0472">Membrane</keyword>
<feature type="domain" description="HTH marR-type" evidence="7">
    <location>
        <begin position="17"/>
        <end position="151"/>
    </location>
</feature>
<dbReference type="GO" id="GO:0005737">
    <property type="term" value="C:cytoplasm"/>
    <property type="evidence" value="ECO:0007669"/>
    <property type="project" value="UniProtKB-SubCell"/>
</dbReference>
<reference evidence="8 9" key="1">
    <citation type="submission" date="2013-10" db="EMBL/GenBank/DDBJ databases">
        <title>Salinisphaera japonica YTM-1 Genome Sequencing.</title>
        <authorList>
            <person name="Lai Q."/>
            <person name="Li C."/>
            <person name="Shao Z."/>
        </authorList>
    </citation>
    <scope>NUCLEOTIDE SEQUENCE [LARGE SCALE GENOMIC DNA]</scope>
    <source>
        <strain evidence="8 9">YTM-1</strain>
    </source>
</reference>
<dbReference type="OrthoDB" id="9806864at2"/>
<evidence type="ECO:0000259" key="7">
    <source>
        <dbReference type="PROSITE" id="PS50995"/>
    </source>
</evidence>
<keyword evidence="2" id="KW-0963">Cytoplasm</keyword>
<protein>
    <submittedName>
        <fullName evidence="8">MarR family transcriptional regulator</fullName>
    </submittedName>
</protein>
<dbReference type="PANTHER" id="PTHR33164:SF5">
    <property type="entry name" value="ORGANIC HYDROPEROXIDE RESISTANCE TRANSCRIPTIONAL REGULATOR"/>
    <property type="match status" value="1"/>
</dbReference>
<dbReference type="InterPro" id="IPR000835">
    <property type="entry name" value="HTH_MarR-typ"/>
</dbReference>
<organism evidence="8 9">
    <name type="scientific">Salinisphaera japonica YTM-1</name>
    <dbReference type="NCBI Taxonomy" id="1209778"/>
    <lineage>
        <taxon>Bacteria</taxon>
        <taxon>Pseudomonadati</taxon>
        <taxon>Pseudomonadota</taxon>
        <taxon>Gammaproteobacteria</taxon>
        <taxon>Salinisphaerales</taxon>
        <taxon>Salinisphaeraceae</taxon>
        <taxon>Salinisphaera</taxon>
    </lineage>
</organism>
<evidence type="ECO:0000256" key="5">
    <source>
        <dbReference type="ARBA" id="ARBA00023163"/>
    </source>
</evidence>
<keyword evidence="3" id="KW-0805">Transcription regulation</keyword>
<keyword evidence="9" id="KW-1185">Reference proteome</keyword>
<dbReference type="SMART" id="SM00347">
    <property type="entry name" value="HTH_MARR"/>
    <property type="match status" value="1"/>
</dbReference>
<dbReference type="GO" id="GO:0003700">
    <property type="term" value="F:DNA-binding transcription factor activity"/>
    <property type="evidence" value="ECO:0007669"/>
    <property type="project" value="InterPro"/>
</dbReference>
<dbReference type="Proteomes" id="UP000285310">
    <property type="component" value="Unassembled WGS sequence"/>
</dbReference>
<dbReference type="InParanoid" id="A0A423PFU7"/>
<sequence length="157" mass="17816">MKQTARSADTSAAPKLDGQLCFALYTAAHRMTRAYRPLLEALGLTYVQYLVMLVLWERAPRSVGELGEALFLDSGTLTPLLKRMEKNELVSRRRDVDDERRVLIELTAKGNQLRDKAQGVSDDVLCRIDMTRDEATALRRDIMDLVKRIDEQDAAAY</sequence>
<dbReference type="InterPro" id="IPR055166">
    <property type="entry name" value="Transc_reg_Sar_Rot_HTH"/>
</dbReference>
<evidence type="ECO:0000256" key="6">
    <source>
        <dbReference type="SAM" id="Phobius"/>
    </source>
</evidence>
<dbReference type="InterPro" id="IPR036390">
    <property type="entry name" value="WH_DNA-bd_sf"/>
</dbReference>
<dbReference type="PANTHER" id="PTHR33164">
    <property type="entry name" value="TRANSCRIPTIONAL REGULATOR, MARR FAMILY"/>
    <property type="match status" value="1"/>
</dbReference>
<dbReference type="Pfam" id="PF22381">
    <property type="entry name" value="Staph_reg_Sar_Rot"/>
    <property type="match status" value="1"/>
</dbReference>
<evidence type="ECO:0000256" key="3">
    <source>
        <dbReference type="ARBA" id="ARBA00023015"/>
    </source>
</evidence>
<dbReference type="SUPFAM" id="SSF46785">
    <property type="entry name" value="Winged helix' DNA-binding domain"/>
    <property type="match status" value="1"/>
</dbReference>
<evidence type="ECO:0000256" key="4">
    <source>
        <dbReference type="ARBA" id="ARBA00023125"/>
    </source>
</evidence>
<dbReference type="InterPro" id="IPR039422">
    <property type="entry name" value="MarR/SlyA-like"/>
</dbReference>
<dbReference type="PROSITE" id="PS50995">
    <property type="entry name" value="HTH_MARR_2"/>
    <property type="match status" value="1"/>
</dbReference>
<accession>A0A423PFU7</accession>
<comment type="subcellular location">
    <subcellularLocation>
        <location evidence="1">Cytoplasm</location>
    </subcellularLocation>
</comment>
<dbReference type="GO" id="GO:0006950">
    <property type="term" value="P:response to stress"/>
    <property type="evidence" value="ECO:0007669"/>
    <property type="project" value="TreeGrafter"/>
</dbReference>